<reference evidence="2" key="1">
    <citation type="submission" date="2015-06" db="UniProtKB">
        <authorList>
            <consortium name="EnsemblPlants"/>
        </authorList>
    </citation>
    <scope>IDENTIFICATION</scope>
</reference>
<proteinExistence type="predicted"/>
<dbReference type="InterPro" id="IPR050747">
    <property type="entry name" value="Mitochondrial_chaperone_BCS1"/>
</dbReference>
<dbReference type="GO" id="GO:0005524">
    <property type="term" value="F:ATP binding"/>
    <property type="evidence" value="ECO:0007669"/>
    <property type="project" value="InterPro"/>
</dbReference>
<dbReference type="SUPFAM" id="SSF52540">
    <property type="entry name" value="P-loop containing nucleoside triphosphate hydrolases"/>
    <property type="match status" value="2"/>
</dbReference>
<dbReference type="InterPro" id="IPR027417">
    <property type="entry name" value="P-loop_NTPase"/>
</dbReference>
<dbReference type="PANTHER" id="PTHR23070">
    <property type="entry name" value="BCS1 AAA-TYPE ATPASE"/>
    <property type="match status" value="1"/>
</dbReference>
<dbReference type="Pfam" id="PF00004">
    <property type="entry name" value="AAA"/>
    <property type="match status" value="1"/>
</dbReference>
<dbReference type="Gene3D" id="3.40.50.300">
    <property type="entry name" value="P-loop containing nucleotide triphosphate hydrolases"/>
    <property type="match status" value="1"/>
</dbReference>
<dbReference type="InterPro" id="IPR003959">
    <property type="entry name" value="ATPase_AAA_core"/>
</dbReference>
<dbReference type="EnsemblPlants" id="EMT28622">
    <property type="protein sequence ID" value="EMT28622"/>
    <property type="gene ID" value="F775_33080"/>
</dbReference>
<sequence length="193" mass="20876">MELCRRELRLYANTGALAPRWASALFTHLATLDAVAMDPELKTRVRSDLESFLKGRAYYHCLGRVWRRSYLLYGPPGTGKSTFAAAMARFLRYDIYDIDLSRAGADELRALLVDTAPRSLTGGRRAPSAVSAAAVMTVFCQLLGKSGLVVESKPELVDSGPDGFEVAVLPGLAASLILAEVADLADLAHATKF</sequence>
<evidence type="ECO:0000259" key="1">
    <source>
        <dbReference type="Pfam" id="PF00004"/>
    </source>
</evidence>
<accession>M8CME0</accession>
<feature type="domain" description="ATPase AAA-type core" evidence="1">
    <location>
        <begin position="70"/>
        <end position="104"/>
    </location>
</feature>
<organism evidence="2">
    <name type="scientific">Aegilops tauschii</name>
    <name type="common">Tausch's goatgrass</name>
    <name type="synonym">Aegilops squarrosa</name>
    <dbReference type="NCBI Taxonomy" id="37682"/>
    <lineage>
        <taxon>Eukaryota</taxon>
        <taxon>Viridiplantae</taxon>
        <taxon>Streptophyta</taxon>
        <taxon>Embryophyta</taxon>
        <taxon>Tracheophyta</taxon>
        <taxon>Spermatophyta</taxon>
        <taxon>Magnoliopsida</taxon>
        <taxon>Liliopsida</taxon>
        <taxon>Poales</taxon>
        <taxon>Poaceae</taxon>
        <taxon>BOP clade</taxon>
        <taxon>Pooideae</taxon>
        <taxon>Triticodae</taxon>
        <taxon>Triticeae</taxon>
        <taxon>Triticinae</taxon>
        <taxon>Aegilops</taxon>
    </lineage>
</organism>
<dbReference type="AlphaFoldDB" id="M8CME0"/>
<name>M8CME0_AEGTA</name>
<evidence type="ECO:0000313" key="2">
    <source>
        <dbReference type="EnsemblPlants" id="EMT28622"/>
    </source>
</evidence>
<protein>
    <submittedName>
        <fullName evidence="2">Putative mitochondrial chaperone bcs1</fullName>
    </submittedName>
</protein>
<dbReference type="GO" id="GO:0016887">
    <property type="term" value="F:ATP hydrolysis activity"/>
    <property type="evidence" value="ECO:0007669"/>
    <property type="project" value="InterPro"/>
</dbReference>